<dbReference type="InterPro" id="IPR029044">
    <property type="entry name" value="Nucleotide-diphossugar_trans"/>
</dbReference>
<dbReference type="RefSeq" id="WP_207894373.1">
    <property type="nucleotide sequence ID" value="NZ_SLXQ01000001.1"/>
</dbReference>
<keyword evidence="2" id="KW-0808">Transferase</keyword>
<proteinExistence type="predicted"/>
<organism evidence="2 3">
    <name type="scientific">Tamaricihabitans halophyticus</name>
    <dbReference type="NCBI Taxonomy" id="1262583"/>
    <lineage>
        <taxon>Bacteria</taxon>
        <taxon>Bacillati</taxon>
        <taxon>Actinomycetota</taxon>
        <taxon>Actinomycetes</taxon>
        <taxon>Pseudonocardiales</taxon>
        <taxon>Pseudonocardiaceae</taxon>
        <taxon>Tamaricihabitans</taxon>
    </lineage>
</organism>
<dbReference type="InterPro" id="IPR011990">
    <property type="entry name" value="TPR-like_helical_dom_sf"/>
</dbReference>
<dbReference type="SUPFAM" id="SSF53448">
    <property type="entry name" value="Nucleotide-diphospho-sugar transferases"/>
    <property type="match status" value="1"/>
</dbReference>
<dbReference type="EMBL" id="SLXQ01000001">
    <property type="protein sequence ID" value="TCP56500.1"/>
    <property type="molecule type" value="Genomic_DNA"/>
</dbReference>
<name>A0A4R2R1D9_9PSEU</name>
<gene>
    <name evidence="2" type="ORF">EV191_101443</name>
</gene>
<dbReference type="PANTHER" id="PTHR43685:SF2">
    <property type="entry name" value="GLYCOSYLTRANSFERASE 2-LIKE DOMAIN-CONTAINING PROTEIN"/>
    <property type="match status" value="1"/>
</dbReference>
<accession>A0A4R2R1D9</accession>
<comment type="caution">
    <text evidence="2">The sequence shown here is derived from an EMBL/GenBank/DDBJ whole genome shotgun (WGS) entry which is preliminary data.</text>
</comment>
<evidence type="ECO:0000259" key="1">
    <source>
        <dbReference type="Pfam" id="PF00535"/>
    </source>
</evidence>
<keyword evidence="3" id="KW-1185">Reference proteome</keyword>
<reference evidence="2 3" key="1">
    <citation type="submission" date="2019-03" db="EMBL/GenBank/DDBJ databases">
        <title>Genomic Encyclopedia of Type Strains, Phase IV (KMG-IV): sequencing the most valuable type-strain genomes for metagenomic binning, comparative biology and taxonomic classification.</title>
        <authorList>
            <person name="Goeker M."/>
        </authorList>
    </citation>
    <scope>NUCLEOTIDE SEQUENCE [LARGE SCALE GENOMIC DNA]</scope>
    <source>
        <strain evidence="2 3">DSM 45765</strain>
    </source>
</reference>
<dbReference type="InterPro" id="IPR001173">
    <property type="entry name" value="Glyco_trans_2-like"/>
</dbReference>
<dbReference type="Pfam" id="PF00535">
    <property type="entry name" value="Glycos_transf_2"/>
    <property type="match status" value="1"/>
</dbReference>
<sequence>MTGQITRETAGGEETEHWPAVTAVVPTRDRPELVTRAVRSVLAQDYPGEIECIVVFDQSDPHEIAVPESAGRSLRVLSNERTPGLAGARNSGIIAASGEIIGHCDDDDEWLPGKLRSQLELWRTVPDAPVVATGLVVRGENGDHPRPAPARASFADFLGSRIMEIHSSNLLVRRADLLDRIGLVDEQLPNSFGEDYEWLLRAARYGDVHCVREPYAVINWNRPSFYEGRWLAMVAGLSYILDRYPEFASAPRGRARIEGQIAFAAAALGNRADAVRWAWRALRHDPRQLRALAALAVAARLVSPARLVRIVQSKGRGL</sequence>
<dbReference type="InterPro" id="IPR050834">
    <property type="entry name" value="Glycosyltransf_2"/>
</dbReference>
<dbReference type="SUPFAM" id="SSF48452">
    <property type="entry name" value="TPR-like"/>
    <property type="match status" value="1"/>
</dbReference>
<dbReference type="Proteomes" id="UP000294911">
    <property type="component" value="Unassembled WGS sequence"/>
</dbReference>
<dbReference type="GO" id="GO:0016740">
    <property type="term" value="F:transferase activity"/>
    <property type="evidence" value="ECO:0007669"/>
    <property type="project" value="UniProtKB-KW"/>
</dbReference>
<dbReference type="PANTHER" id="PTHR43685">
    <property type="entry name" value="GLYCOSYLTRANSFERASE"/>
    <property type="match status" value="1"/>
</dbReference>
<feature type="domain" description="Glycosyltransferase 2-like" evidence="1">
    <location>
        <begin position="23"/>
        <end position="162"/>
    </location>
</feature>
<evidence type="ECO:0000313" key="2">
    <source>
        <dbReference type="EMBL" id="TCP56500.1"/>
    </source>
</evidence>
<dbReference type="CDD" id="cd00761">
    <property type="entry name" value="Glyco_tranf_GTA_type"/>
    <property type="match status" value="1"/>
</dbReference>
<dbReference type="AlphaFoldDB" id="A0A4R2R1D9"/>
<evidence type="ECO:0000313" key="3">
    <source>
        <dbReference type="Proteomes" id="UP000294911"/>
    </source>
</evidence>
<dbReference type="Gene3D" id="3.90.550.10">
    <property type="entry name" value="Spore Coat Polysaccharide Biosynthesis Protein SpsA, Chain A"/>
    <property type="match status" value="1"/>
</dbReference>
<protein>
    <submittedName>
        <fullName evidence="2">Glycosyltransferase involved in cell wall biosynthesis</fullName>
    </submittedName>
</protein>